<reference evidence="1 2" key="1">
    <citation type="submission" date="2019-11" db="EMBL/GenBank/DDBJ databases">
        <title>Draft genome sequence of Paludibacterium sp. dN18-1.</title>
        <authorList>
            <person name="Im W.-T."/>
        </authorList>
    </citation>
    <scope>NUCLEOTIDE SEQUENCE [LARGE SCALE GENOMIC DNA]</scope>
    <source>
        <strain evidence="2">dN 18-1</strain>
    </source>
</reference>
<comment type="caution">
    <text evidence="1">The sequence shown here is derived from an EMBL/GenBank/DDBJ whole genome shotgun (WGS) entry which is preliminary data.</text>
</comment>
<evidence type="ECO:0000313" key="1">
    <source>
        <dbReference type="EMBL" id="MTD32278.1"/>
    </source>
</evidence>
<dbReference type="GO" id="GO:0030151">
    <property type="term" value="F:molybdenum ion binding"/>
    <property type="evidence" value="ECO:0007669"/>
    <property type="project" value="InterPro"/>
</dbReference>
<keyword evidence="2" id="KW-1185">Reference proteome</keyword>
<organism evidence="1 2">
    <name type="scientific">Paludibacterium denitrificans</name>
    <dbReference type="NCBI Taxonomy" id="2675226"/>
    <lineage>
        <taxon>Bacteria</taxon>
        <taxon>Pseudomonadati</taxon>
        <taxon>Pseudomonadota</taxon>
        <taxon>Betaproteobacteria</taxon>
        <taxon>Neisseriales</taxon>
        <taxon>Chromobacteriaceae</taxon>
        <taxon>Paludibacterium</taxon>
    </lineage>
</organism>
<dbReference type="RefSeq" id="WP_230368594.1">
    <property type="nucleotide sequence ID" value="NZ_WLYX01000001.1"/>
</dbReference>
<name>A0A844GAJ4_9NEIS</name>
<dbReference type="Proteomes" id="UP000446658">
    <property type="component" value="Unassembled WGS sequence"/>
</dbReference>
<sequence length="182" mass="20559">MQRHIHPLSSQTIPEDCLASLLQHSRPPYCAEPGDGNLPLFTWTLGLPQQQLLTMLAELFPELANGLEPLPNTQYAHLLATTPVEFGDLVSMLCARCTPTSDSRYSEWLARVLAAASFGDRRLWENMELRNRKELDDLLATCFLPLYRDNSANLGWKHFLLAELAKSKKPDAPHPTQNQHDD</sequence>
<protein>
    <submittedName>
        <fullName evidence="1">Hydrogenase</fullName>
    </submittedName>
</protein>
<dbReference type="EMBL" id="WLYX01000001">
    <property type="protein sequence ID" value="MTD32278.1"/>
    <property type="molecule type" value="Genomic_DNA"/>
</dbReference>
<dbReference type="GO" id="GO:0009399">
    <property type="term" value="P:nitrogen fixation"/>
    <property type="evidence" value="ECO:0007669"/>
    <property type="project" value="InterPro"/>
</dbReference>
<proteinExistence type="predicted"/>
<gene>
    <name evidence="1" type="ORF">GKE73_00065</name>
</gene>
<dbReference type="AlphaFoldDB" id="A0A844GAJ4"/>
<dbReference type="Pfam" id="PF04891">
    <property type="entry name" value="NifQ"/>
    <property type="match status" value="1"/>
</dbReference>
<accession>A0A844GAJ4</accession>
<dbReference type="InterPro" id="IPR006975">
    <property type="entry name" value="NifQ"/>
</dbReference>
<evidence type="ECO:0000313" key="2">
    <source>
        <dbReference type="Proteomes" id="UP000446658"/>
    </source>
</evidence>